<gene>
    <name evidence="2" type="ORF">HHL22_13990</name>
</gene>
<accession>A0A7Y0AFA8</accession>
<evidence type="ECO:0000313" key="3">
    <source>
        <dbReference type="Proteomes" id="UP000559626"/>
    </source>
</evidence>
<dbReference type="Pfam" id="PF06739">
    <property type="entry name" value="SBBP"/>
    <property type="match status" value="1"/>
</dbReference>
<feature type="domain" description="IPT/TIG" evidence="1">
    <location>
        <begin position="479"/>
        <end position="550"/>
    </location>
</feature>
<reference evidence="2 3" key="1">
    <citation type="submission" date="2020-04" db="EMBL/GenBank/DDBJ databases">
        <title>Hymenobacter polaris sp. nov., isolated from Arctic soil.</title>
        <authorList>
            <person name="Dahal R.H."/>
        </authorList>
    </citation>
    <scope>NUCLEOTIDE SEQUENCE [LARGE SCALE GENOMIC DNA]</scope>
    <source>
        <strain evidence="2 3">RP-2-7</strain>
    </source>
</reference>
<evidence type="ECO:0000259" key="1">
    <source>
        <dbReference type="Pfam" id="PF01833"/>
    </source>
</evidence>
<dbReference type="InterPro" id="IPR013783">
    <property type="entry name" value="Ig-like_fold"/>
</dbReference>
<evidence type="ECO:0000313" key="2">
    <source>
        <dbReference type="EMBL" id="NML66319.1"/>
    </source>
</evidence>
<dbReference type="Gene3D" id="2.60.40.10">
    <property type="entry name" value="Immunoglobulins"/>
    <property type="match status" value="1"/>
</dbReference>
<dbReference type="PANTHER" id="PTHR35580">
    <property type="entry name" value="CELL SURFACE GLYCOPROTEIN (S-LAYER PROTEIN)-LIKE PROTEIN"/>
    <property type="match status" value="1"/>
</dbReference>
<comment type="caution">
    <text evidence="2">The sequence shown here is derived from an EMBL/GenBank/DDBJ whole genome shotgun (WGS) entry which is preliminary data.</text>
</comment>
<dbReference type="NCBIfam" id="TIGR04183">
    <property type="entry name" value="Por_Secre_tail"/>
    <property type="match status" value="1"/>
</dbReference>
<dbReference type="SUPFAM" id="SSF81296">
    <property type="entry name" value="E set domains"/>
    <property type="match status" value="1"/>
</dbReference>
<dbReference type="InterPro" id="IPR026444">
    <property type="entry name" value="Secre_tail"/>
</dbReference>
<dbReference type="InterPro" id="IPR002909">
    <property type="entry name" value="IPT_dom"/>
</dbReference>
<keyword evidence="3" id="KW-1185">Reference proteome</keyword>
<name>A0A7Y0AFA8_9BACT</name>
<dbReference type="PANTHER" id="PTHR35580:SF1">
    <property type="entry name" value="PHYTASE-LIKE DOMAIN-CONTAINING PROTEIN"/>
    <property type="match status" value="1"/>
</dbReference>
<dbReference type="InterPro" id="IPR010620">
    <property type="entry name" value="SBBP_repeat"/>
</dbReference>
<dbReference type="InterPro" id="IPR014756">
    <property type="entry name" value="Ig_E-set"/>
</dbReference>
<protein>
    <submittedName>
        <fullName evidence="2">T9SS type A sorting domain-containing protein</fullName>
    </submittedName>
</protein>
<dbReference type="Proteomes" id="UP000559626">
    <property type="component" value="Unassembled WGS sequence"/>
</dbReference>
<organism evidence="2 3">
    <name type="scientific">Hymenobacter polaris</name>
    <dbReference type="NCBI Taxonomy" id="2682546"/>
    <lineage>
        <taxon>Bacteria</taxon>
        <taxon>Pseudomonadati</taxon>
        <taxon>Bacteroidota</taxon>
        <taxon>Cytophagia</taxon>
        <taxon>Cytophagales</taxon>
        <taxon>Hymenobacteraceae</taxon>
        <taxon>Hymenobacter</taxon>
    </lineage>
</organism>
<dbReference type="AlphaFoldDB" id="A0A7Y0AFA8"/>
<dbReference type="RefSeq" id="WP_169531967.1">
    <property type="nucleotide sequence ID" value="NZ_JABBGH010000002.1"/>
</dbReference>
<dbReference type="EMBL" id="JABBGH010000002">
    <property type="protein sequence ID" value="NML66319.1"/>
    <property type="molecule type" value="Genomic_DNA"/>
</dbReference>
<dbReference type="Pfam" id="PF01833">
    <property type="entry name" value="TIG"/>
    <property type="match status" value="1"/>
</dbReference>
<proteinExistence type="predicted"/>
<dbReference type="InterPro" id="IPR052918">
    <property type="entry name" value="Motility_Chemotaxis_Reg"/>
</dbReference>
<dbReference type="CDD" id="cd00102">
    <property type="entry name" value="IPT"/>
    <property type="match status" value="1"/>
</dbReference>
<sequence>MYLLGLLGTLPLAGKAQAPALGPAVVVGSYTLPAQSLVTSNALDAQGNVYVTGCFYGTAQFGSISLTSYYGHGFVAKFDGAGTCQWARQVESPVNSFCGDVAVDAAGNATISGEFATAATFGPITLVNPDSQHGTADIFVARIDPNGNWLWAARAGGTGQDASNALALDAAGNVYVTGGFMSATAAFGTTELANVTLGRTSSADLFVAKLSPQGAWLWARGGGGGASDTGRALALDASANVYLTGQTQAAGATFGPLTVAGAARTNENVLAAKLDSAGTWQWAVLGGGQVYDDNGYGIAVDAVGNAYVTGRFTSPTATFGTTTLTNTDSGGGGYGDVFVAQLTSAGQWKWATQAGGPNDDYGSDLVLDGTGRLAVVGSYASSTAQFGATTLTNTAGGRVVPYPNSLFLSYLSLGGTWLGTTSSQAGEGQRLACLAADARGNLSLAGSFQGASFTLGDTTLAGGTGGPTTGFVTLAPTVPVLAAFAPASGAPGQVVTITGTGFAGVTDVLFNEKPAAAFTVQSATRLLATVPAGVVPGPISVRTSRGSTTSPAVFLPLALAAVPAAPADEDALWPNPAAAGEPWQVRRPAGTPTGLAQATVRNVLGQVVFTTQFSGSAARLLVPRLAPGVYQLILATAGQARQHRVVVAE</sequence>